<feature type="domain" description="Cytochrome c" evidence="6">
    <location>
        <begin position="56"/>
        <end position="148"/>
    </location>
</feature>
<dbReference type="EMBL" id="STFF01000001">
    <property type="protein sequence ID" value="THU41343.1"/>
    <property type="molecule type" value="Genomic_DNA"/>
</dbReference>
<dbReference type="Pfam" id="PF00034">
    <property type="entry name" value="Cytochrom_C"/>
    <property type="match status" value="1"/>
</dbReference>
<keyword evidence="3 4" id="KW-0408">Iron</keyword>
<dbReference type="SUPFAM" id="SSF46626">
    <property type="entry name" value="Cytochrome c"/>
    <property type="match status" value="1"/>
</dbReference>
<dbReference type="GO" id="GO:0009055">
    <property type="term" value="F:electron transfer activity"/>
    <property type="evidence" value="ECO:0007669"/>
    <property type="project" value="InterPro"/>
</dbReference>
<name>A0A4S8HZU7_9BACT</name>
<dbReference type="PROSITE" id="PS51007">
    <property type="entry name" value="CYTC"/>
    <property type="match status" value="1"/>
</dbReference>
<keyword evidence="1 4" id="KW-0349">Heme</keyword>
<dbReference type="GO" id="GO:0020037">
    <property type="term" value="F:heme binding"/>
    <property type="evidence" value="ECO:0007669"/>
    <property type="project" value="InterPro"/>
</dbReference>
<keyword evidence="5" id="KW-0472">Membrane</keyword>
<keyword evidence="5" id="KW-0812">Transmembrane</keyword>
<sequence>MNKEVNYVLQGFLLTLLFIGAFKFGGFLLSLPVHEDPNENKVMQGVCGNAAPVFTSDAVRGKTLFQENCASCHSIFKDMVGPSLAGVLERVPDKKLLYKWIRNPSAVLKSGNVYFNTLQKRYGTVMTPFTNLSDDEINAVLSYIDHHSK</sequence>
<dbReference type="OrthoDB" id="955119at2"/>
<dbReference type="InterPro" id="IPR036909">
    <property type="entry name" value="Cyt_c-like_dom_sf"/>
</dbReference>
<gene>
    <name evidence="7" type="ORF">FAM09_04335</name>
</gene>
<dbReference type="Proteomes" id="UP000306918">
    <property type="component" value="Unassembled WGS sequence"/>
</dbReference>
<comment type="caution">
    <text evidence="7">The sequence shown here is derived from an EMBL/GenBank/DDBJ whole genome shotgun (WGS) entry which is preliminary data.</text>
</comment>
<dbReference type="InterPro" id="IPR009056">
    <property type="entry name" value="Cyt_c-like_dom"/>
</dbReference>
<evidence type="ECO:0000256" key="4">
    <source>
        <dbReference type="PROSITE-ProRule" id="PRU00433"/>
    </source>
</evidence>
<protein>
    <submittedName>
        <fullName evidence="7">Cytochrome c</fullName>
    </submittedName>
</protein>
<evidence type="ECO:0000256" key="3">
    <source>
        <dbReference type="ARBA" id="ARBA00023004"/>
    </source>
</evidence>
<dbReference type="Gene3D" id="1.10.760.10">
    <property type="entry name" value="Cytochrome c-like domain"/>
    <property type="match status" value="1"/>
</dbReference>
<evidence type="ECO:0000313" key="8">
    <source>
        <dbReference type="Proteomes" id="UP000306918"/>
    </source>
</evidence>
<proteinExistence type="predicted"/>
<evidence type="ECO:0000256" key="2">
    <source>
        <dbReference type="ARBA" id="ARBA00022723"/>
    </source>
</evidence>
<evidence type="ECO:0000313" key="7">
    <source>
        <dbReference type="EMBL" id="THU41343.1"/>
    </source>
</evidence>
<organism evidence="7 8">
    <name type="scientific">Niastella caeni</name>
    <dbReference type="NCBI Taxonomy" id="2569763"/>
    <lineage>
        <taxon>Bacteria</taxon>
        <taxon>Pseudomonadati</taxon>
        <taxon>Bacteroidota</taxon>
        <taxon>Chitinophagia</taxon>
        <taxon>Chitinophagales</taxon>
        <taxon>Chitinophagaceae</taxon>
        <taxon>Niastella</taxon>
    </lineage>
</organism>
<feature type="transmembrane region" description="Helical" evidence="5">
    <location>
        <begin position="12"/>
        <end position="33"/>
    </location>
</feature>
<dbReference type="GO" id="GO:0046872">
    <property type="term" value="F:metal ion binding"/>
    <property type="evidence" value="ECO:0007669"/>
    <property type="project" value="UniProtKB-KW"/>
</dbReference>
<dbReference type="AlphaFoldDB" id="A0A4S8HZU7"/>
<accession>A0A4S8HZU7</accession>
<keyword evidence="5" id="KW-1133">Transmembrane helix</keyword>
<dbReference type="RefSeq" id="WP_136575833.1">
    <property type="nucleotide sequence ID" value="NZ_STFF01000001.1"/>
</dbReference>
<keyword evidence="2 4" id="KW-0479">Metal-binding</keyword>
<evidence type="ECO:0000256" key="1">
    <source>
        <dbReference type="ARBA" id="ARBA00022617"/>
    </source>
</evidence>
<evidence type="ECO:0000259" key="6">
    <source>
        <dbReference type="PROSITE" id="PS51007"/>
    </source>
</evidence>
<keyword evidence="8" id="KW-1185">Reference proteome</keyword>
<evidence type="ECO:0000256" key="5">
    <source>
        <dbReference type="SAM" id="Phobius"/>
    </source>
</evidence>
<reference evidence="7 8" key="1">
    <citation type="submission" date="2019-04" db="EMBL/GenBank/DDBJ databases">
        <title>Niastella caeni sp. nov., isolated from activated sludge.</title>
        <authorList>
            <person name="Sheng M."/>
        </authorList>
    </citation>
    <scope>NUCLEOTIDE SEQUENCE [LARGE SCALE GENOMIC DNA]</scope>
    <source>
        <strain evidence="7 8">HX-2-15</strain>
    </source>
</reference>